<protein>
    <submittedName>
        <fullName evidence="1">Uncharacterized protein</fullName>
    </submittedName>
</protein>
<organism evidence="1 2">
    <name type="scientific">Populus alba x Populus x berolinensis</name>
    <dbReference type="NCBI Taxonomy" id="444605"/>
    <lineage>
        <taxon>Eukaryota</taxon>
        <taxon>Viridiplantae</taxon>
        <taxon>Streptophyta</taxon>
        <taxon>Embryophyta</taxon>
        <taxon>Tracheophyta</taxon>
        <taxon>Spermatophyta</taxon>
        <taxon>Magnoliopsida</taxon>
        <taxon>eudicotyledons</taxon>
        <taxon>Gunneridae</taxon>
        <taxon>Pentapetalae</taxon>
        <taxon>rosids</taxon>
        <taxon>fabids</taxon>
        <taxon>Malpighiales</taxon>
        <taxon>Salicaceae</taxon>
        <taxon>Saliceae</taxon>
        <taxon>Populus</taxon>
    </lineage>
</organism>
<keyword evidence="2" id="KW-1185">Reference proteome</keyword>
<evidence type="ECO:0000313" key="2">
    <source>
        <dbReference type="Proteomes" id="UP001164929"/>
    </source>
</evidence>
<proteinExistence type="predicted"/>
<accession>A0AAD6MNS0</accession>
<gene>
    <name evidence="1" type="ORF">NC653_021664</name>
</gene>
<reference evidence="1" key="1">
    <citation type="journal article" date="2023" name="Mol. Ecol. Resour.">
        <title>Chromosome-level genome assembly of a triploid poplar Populus alba 'Berolinensis'.</title>
        <authorList>
            <person name="Chen S."/>
            <person name="Yu Y."/>
            <person name="Wang X."/>
            <person name="Wang S."/>
            <person name="Zhang T."/>
            <person name="Zhou Y."/>
            <person name="He R."/>
            <person name="Meng N."/>
            <person name="Wang Y."/>
            <person name="Liu W."/>
            <person name="Liu Z."/>
            <person name="Liu J."/>
            <person name="Guo Q."/>
            <person name="Huang H."/>
            <person name="Sederoff R.R."/>
            <person name="Wang G."/>
            <person name="Qu G."/>
            <person name="Chen S."/>
        </authorList>
    </citation>
    <scope>NUCLEOTIDE SEQUENCE</scope>
    <source>
        <strain evidence="1">SC-2020</strain>
    </source>
</reference>
<sequence>MLAPGSIASVCNMLSRLLIQYSFMLDDIFGSSSDIMCGMLAPV</sequence>
<dbReference type="EMBL" id="JAQIZT010000008">
    <property type="protein sequence ID" value="KAJ6988816.1"/>
    <property type="molecule type" value="Genomic_DNA"/>
</dbReference>
<evidence type="ECO:0000313" key="1">
    <source>
        <dbReference type="EMBL" id="KAJ6988816.1"/>
    </source>
</evidence>
<dbReference type="AlphaFoldDB" id="A0AAD6MNS0"/>
<name>A0AAD6MNS0_9ROSI</name>
<comment type="caution">
    <text evidence="1">The sequence shown here is derived from an EMBL/GenBank/DDBJ whole genome shotgun (WGS) entry which is preliminary data.</text>
</comment>
<dbReference type="Proteomes" id="UP001164929">
    <property type="component" value="Chromosome 8"/>
</dbReference>